<evidence type="ECO:0000256" key="1">
    <source>
        <dbReference type="ARBA" id="ARBA00023015"/>
    </source>
</evidence>
<dbReference type="PANTHER" id="PTHR44688:SF16">
    <property type="entry name" value="DNA-BINDING TRANSCRIPTIONAL ACTIVATOR DEVR_DOSR"/>
    <property type="match status" value="1"/>
</dbReference>
<dbReference type="SUPFAM" id="SSF46894">
    <property type="entry name" value="C-terminal effector domain of the bipartite response regulators"/>
    <property type="match status" value="1"/>
</dbReference>
<dbReference type="InterPro" id="IPR016032">
    <property type="entry name" value="Sig_transdc_resp-reg_C-effctor"/>
</dbReference>
<name>A0ABN1K0W1_9FLAO</name>
<dbReference type="PRINTS" id="PR00038">
    <property type="entry name" value="HTHLUXR"/>
</dbReference>
<reference evidence="5 6" key="1">
    <citation type="journal article" date="2019" name="Int. J. Syst. Evol. Microbiol.">
        <title>The Global Catalogue of Microorganisms (GCM) 10K type strain sequencing project: providing services to taxonomists for standard genome sequencing and annotation.</title>
        <authorList>
            <consortium name="The Broad Institute Genomics Platform"/>
            <consortium name="The Broad Institute Genome Sequencing Center for Infectious Disease"/>
            <person name="Wu L."/>
            <person name="Ma J."/>
        </authorList>
    </citation>
    <scope>NUCLEOTIDE SEQUENCE [LARGE SCALE GENOMIC DNA]</scope>
    <source>
        <strain evidence="5 6">JCM 16231</strain>
    </source>
</reference>
<keyword evidence="1" id="KW-0805">Transcription regulation</keyword>
<dbReference type="PROSITE" id="PS50043">
    <property type="entry name" value="HTH_LUXR_2"/>
    <property type="match status" value="1"/>
</dbReference>
<evidence type="ECO:0000259" key="4">
    <source>
        <dbReference type="PROSITE" id="PS50043"/>
    </source>
</evidence>
<dbReference type="InterPro" id="IPR036388">
    <property type="entry name" value="WH-like_DNA-bd_sf"/>
</dbReference>
<organism evidence="5 6">
    <name type="scientific">Psychroflexus lacisalsi</name>
    <dbReference type="NCBI Taxonomy" id="503928"/>
    <lineage>
        <taxon>Bacteria</taxon>
        <taxon>Pseudomonadati</taxon>
        <taxon>Bacteroidota</taxon>
        <taxon>Flavobacteriia</taxon>
        <taxon>Flavobacteriales</taxon>
        <taxon>Flavobacteriaceae</taxon>
        <taxon>Psychroflexus</taxon>
    </lineage>
</organism>
<dbReference type="RefSeq" id="WP_224455141.1">
    <property type="nucleotide sequence ID" value="NZ_BAAAGG010000002.1"/>
</dbReference>
<dbReference type="SMART" id="SM00421">
    <property type="entry name" value="HTH_LUXR"/>
    <property type="match status" value="1"/>
</dbReference>
<dbReference type="Gene3D" id="3.30.450.20">
    <property type="entry name" value="PAS domain"/>
    <property type="match status" value="1"/>
</dbReference>
<dbReference type="EMBL" id="BAAAGG010000002">
    <property type="protein sequence ID" value="GAA0751606.1"/>
    <property type="molecule type" value="Genomic_DNA"/>
</dbReference>
<dbReference type="Proteomes" id="UP001500185">
    <property type="component" value="Unassembled WGS sequence"/>
</dbReference>
<dbReference type="InterPro" id="IPR000792">
    <property type="entry name" value="Tscrpt_reg_LuxR_C"/>
</dbReference>
<evidence type="ECO:0000313" key="6">
    <source>
        <dbReference type="Proteomes" id="UP001500185"/>
    </source>
</evidence>
<evidence type="ECO:0000256" key="2">
    <source>
        <dbReference type="ARBA" id="ARBA00023125"/>
    </source>
</evidence>
<dbReference type="Pfam" id="PF00196">
    <property type="entry name" value="GerE"/>
    <property type="match status" value="1"/>
</dbReference>
<evidence type="ECO:0000256" key="3">
    <source>
        <dbReference type="ARBA" id="ARBA00023163"/>
    </source>
</evidence>
<keyword evidence="6" id="KW-1185">Reference proteome</keyword>
<evidence type="ECO:0000313" key="5">
    <source>
        <dbReference type="EMBL" id="GAA0751606.1"/>
    </source>
</evidence>
<accession>A0ABN1K0W1</accession>
<keyword evidence="2" id="KW-0238">DNA-binding</keyword>
<keyword evidence="3" id="KW-0804">Transcription</keyword>
<gene>
    <name evidence="5" type="ORF">GCM10009433_01820</name>
</gene>
<dbReference type="CDD" id="cd06170">
    <property type="entry name" value="LuxR_C_like"/>
    <property type="match status" value="1"/>
</dbReference>
<proteinExistence type="predicted"/>
<feature type="domain" description="HTH luxR-type" evidence="4">
    <location>
        <begin position="185"/>
        <end position="250"/>
    </location>
</feature>
<dbReference type="PANTHER" id="PTHR44688">
    <property type="entry name" value="DNA-BINDING TRANSCRIPTIONAL ACTIVATOR DEVR_DOSR"/>
    <property type="match status" value="1"/>
</dbReference>
<comment type="caution">
    <text evidence="5">The sequence shown here is derived from an EMBL/GenBank/DDBJ whole genome shotgun (WGS) entry which is preliminary data.</text>
</comment>
<sequence>MSDLNQFFSFRNTVNKLSSKDIKSSNNYLDTIDAFARLTYKSIYVIDYHVKGFEYVSNNPLFLCGLKADEVKEMGYEFYFKYVEKSDLDLLIKINKIGFEFYENIPFHKRKRYTISYDFKIENDEKKSILINQKLTPIFLTETGKIWKAICIISLSEEKKSGNIKVYNKNDNEIFKYDLESDIWRKIDPIKLSSREKEILQLAIRGYTIKEISESLFVVPDTIKFHRRKLFEKLEVSNITEAIVYCTNNNLI</sequence>
<dbReference type="Gene3D" id="1.10.10.10">
    <property type="entry name" value="Winged helix-like DNA-binding domain superfamily/Winged helix DNA-binding domain"/>
    <property type="match status" value="1"/>
</dbReference>
<protein>
    <recommendedName>
        <fullName evidence="4">HTH luxR-type domain-containing protein</fullName>
    </recommendedName>
</protein>